<dbReference type="Pfam" id="PF15013">
    <property type="entry name" value="CCSMST1"/>
    <property type="match status" value="1"/>
</dbReference>
<proteinExistence type="predicted"/>
<protein>
    <submittedName>
        <fullName evidence="1">Uncharacterized protein</fullName>
    </submittedName>
</protein>
<accession>A0AA36GDK9</accession>
<keyword evidence="2" id="KW-1185">Reference proteome</keyword>
<gene>
    <name evidence="1" type="ORF">MSPICULIGERA_LOCUS25112</name>
</gene>
<dbReference type="InterPro" id="IPR029160">
    <property type="entry name" value="UQCC4"/>
</dbReference>
<organism evidence="1 2">
    <name type="scientific">Mesorhabditis spiculigera</name>
    <dbReference type="NCBI Taxonomy" id="96644"/>
    <lineage>
        <taxon>Eukaryota</taxon>
        <taxon>Metazoa</taxon>
        <taxon>Ecdysozoa</taxon>
        <taxon>Nematoda</taxon>
        <taxon>Chromadorea</taxon>
        <taxon>Rhabditida</taxon>
        <taxon>Rhabditina</taxon>
        <taxon>Rhabditomorpha</taxon>
        <taxon>Rhabditoidea</taxon>
        <taxon>Rhabditidae</taxon>
        <taxon>Mesorhabditinae</taxon>
        <taxon>Mesorhabditis</taxon>
    </lineage>
</organism>
<dbReference type="Proteomes" id="UP001177023">
    <property type="component" value="Unassembled WGS sequence"/>
</dbReference>
<evidence type="ECO:0000313" key="1">
    <source>
        <dbReference type="EMBL" id="CAJ0587135.1"/>
    </source>
</evidence>
<comment type="caution">
    <text evidence="1">The sequence shown here is derived from an EMBL/GenBank/DDBJ whole genome shotgun (WGS) entry which is preliminary data.</text>
</comment>
<feature type="non-terminal residue" evidence="1">
    <location>
        <position position="152"/>
    </location>
</feature>
<reference evidence="1" key="1">
    <citation type="submission" date="2023-06" db="EMBL/GenBank/DDBJ databases">
        <authorList>
            <person name="Delattre M."/>
        </authorList>
    </citation>
    <scope>NUCLEOTIDE SEQUENCE</scope>
    <source>
        <strain evidence="1">AF72</strain>
    </source>
</reference>
<dbReference type="AlphaFoldDB" id="A0AA36GDK9"/>
<evidence type="ECO:0000313" key="2">
    <source>
        <dbReference type="Proteomes" id="UP001177023"/>
    </source>
</evidence>
<dbReference type="EMBL" id="CATQJA010002709">
    <property type="protein sequence ID" value="CAJ0587135.1"/>
    <property type="molecule type" value="Genomic_DNA"/>
</dbReference>
<sequence>MLIRFRLGALRSVRFASTSKLPLKEPKFSESAAFQGKRSGAQSFDFQPFQRNYYESDQFNNRRLFSFLSSLAVLTVYFGWLREASDLDEIWNAPPHILTCNLERKMLHEQIERARREKRPTELLEAELSYIDVKEEAMRLEYEKQLKQRARK</sequence>
<name>A0AA36GDK9_9BILA</name>